<gene>
    <name evidence="1" type="ORF">HNR73_002104</name>
</gene>
<reference evidence="1 2" key="1">
    <citation type="submission" date="2020-08" db="EMBL/GenBank/DDBJ databases">
        <title>Genomic Encyclopedia of Type Strains, Phase IV (KMG-IV): sequencing the most valuable type-strain genomes for metagenomic binning, comparative biology and taxonomic classification.</title>
        <authorList>
            <person name="Goeker M."/>
        </authorList>
    </citation>
    <scope>NUCLEOTIDE SEQUENCE [LARGE SCALE GENOMIC DNA]</scope>
    <source>
        <strain evidence="1 2">YIM 65646</strain>
    </source>
</reference>
<keyword evidence="2" id="KW-1185">Reference proteome</keyword>
<dbReference type="AlphaFoldDB" id="A0A841FEJ0"/>
<name>A0A841FEJ0_9ACTN</name>
<evidence type="ECO:0008006" key="3">
    <source>
        <dbReference type="Google" id="ProtNLM"/>
    </source>
</evidence>
<comment type="caution">
    <text evidence="1">The sequence shown here is derived from an EMBL/GenBank/DDBJ whole genome shotgun (WGS) entry which is preliminary data.</text>
</comment>
<evidence type="ECO:0000313" key="1">
    <source>
        <dbReference type="EMBL" id="MBB6034254.1"/>
    </source>
</evidence>
<protein>
    <recommendedName>
        <fullName evidence="3">RADC family protein</fullName>
    </recommendedName>
</protein>
<dbReference type="EMBL" id="JACHGT010000004">
    <property type="protein sequence ID" value="MBB6034254.1"/>
    <property type="molecule type" value="Genomic_DNA"/>
</dbReference>
<accession>A0A841FEJ0</accession>
<dbReference type="Proteomes" id="UP000548476">
    <property type="component" value="Unassembled WGS sequence"/>
</dbReference>
<organism evidence="1 2">
    <name type="scientific">Phytomonospora endophytica</name>
    <dbReference type="NCBI Taxonomy" id="714109"/>
    <lineage>
        <taxon>Bacteria</taxon>
        <taxon>Bacillati</taxon>
        <taxon>Actinomycetota</taxon>
        <taxon>Actinomycetes</taxon>
        <taxon>Micromonosporales</taxon>
        <taxon>Micromonosporaceae</taxon>
        <taxon>Phytomonospora</taxon>
    </lineage>
</organism>
<proteinExistence type="predicted"/>
<evidence type="ECO:0000313" key="2">
    <source>
        <dbReference type="Proteomes" id="UP000548476"/>
    </source>
</evidence>
<dbReference type="RefSeq" id="WP_203686160.1">
    <property type="nucleotide sequence ID" value="NZ_BONT01000045.1"/>
</dbReference>
<dbReference type="Gene3D" id="3.90.70.10">
    <property type="entry name" value="Cysteine proteinases"/>
    <property type="match status" value="1"/>
</dbReference>
<sequence length="306" mass="32742">MHIPYVGSGPYCYSNSFAMLMGEHAPSTAVIETLTGGPFGMQLLAGRLPFFDPFGWDPSEGFDNVLTSLGWTSEVSSRGTADEALERLRAAVANGPVWVGPVEMGHLHHQPGMTGAIGADHYVVVLGVDDDTVLMHDPQGYPYATLPLADFMTAWAKESVAYGEPYTLRTGFERVGEVADLDALRAGLKTATSWLHLRDDVVVPPGTVGNGEAAEGLAALWEAGPDDGLRGHLAHFAVRVGARRLDDAATCLARLDLDDASAILREQARLVGALQYPVVMNDDATVARGLRELAPTYDRLRAVLSS</sequence>